<dbReference type="AlphaFoldDB" id="I3D3V0"/>
<keyword evidence="3" id="KW-1185">Reference proteome</keyword>
<evidence type="ECO:0000313" key="2">
    <source>
        <dbReference type="EMBL" id="EIJ66393.1"/>
    </source>
</evidence>
<keyword evidence="1" id="KW-0472">Membrane</keyword>
<name>I3D3V0_9ARCH</name>
<accession>I3D3V0</accession>
<feature type="transmembrane region" description="Helical" evidence="1">
    <location>
        <begin position="6"/>
        <end position="27"/>
    </location>
</feature>
<dbReference type="Proteomes" id="UP000003423">
    <property type="component" value="Unassembled WGS sequence"/>
</dbReference>
<reference evidence="2 3" key="1">
    <citation type="journal article" date="2012" name="J. Bacteriol.">
        <title>Genome sequence of "Candidatus Nitrosopumilus salaria" BD31, an ammonia-oxidizing archaeon from the San Francisco Bay estuary.</title>
        <authorList>
            <person name="Mosier A.C."/>
            <person name="Allen E.E."/>
            <person name="Kim M."/>
            <person name="Ferriera S."/>
            <person name="Francis C.A."/>
        </authorList>
    </citation>
    <scope>NUCLEOTIDE SEQUENCE [LARGE SCALE GENOMIC DNA]</scope>
    <source>
        <strain evidence="2 3">BD31</strain>
    </source>
</reference>
<organism evidence="2 3">
    <name type="scientific">Candidatus Nitrosopumilus salarius BD31</name>
    <dbReference type="NCBI Taxonomy" id="859350"/>
    <lineage>
        <taxon>Archaea</taxon>
        <taxon>Nitrososphaerota</taxon>
        <taxon>Nitrososphaeria</taxon>
        <taxon>Nitrosopumilales</taxon>
        <taxon>Nitrosopumilaceae</taxon>
        <taxon>Nitrosopumilus</taxon>
    </lineage>
</organism>
<gene>
    <name evidence="2" type="ORF">BD31_I0969</name>
</gene>
<dbReference type="EMBL" id="AEXL02000062">
    <property type="protein sequence ID" value="EIJ66393.1"/>
    <property type="molecule type" value="Genomic_DNA"/>
</dbReference>
<comment type="caution">
    <text evidence="2">The sequence shown here is derived from an EMBL/GenBank/DDBJ whole genome shotgun (WGS) entry which is preliminary data.</text>
</comment>
<keyword evidence="1" id="KW-0812">Transmembrane</keyword>
<protein>
    <submittedName>
        <fullName evidence="2">Uncharacterized protein</fullName>
    </submittedName>
</protein>
<evidence type="ECO:0000256" key="1">
    <source>
        <dbReference type="SAM" id="Phobius"/>
    </source>
</evidence>
<keyword evidence="1" id="KW-1133">Transmembrane helix</keyword>
<proteinExistence type="predicted"/>
<evidence type="ECO:0000313" key="3">
    <source>
        <dbReference type="Proteomes" id="UP000003423"/>
    </source>
</evidence>
<sequence>MCGKLQIPIAKIPVSIANFVMLGVYSLDSKLFSVRNM</sequence>
<dbReference type="PATRIC" id="fig|859350.6.peg.597"/>